<dbReference type="InterPro" id="IPR000683">
    <property type="entry name" value="Gfo/Idh/MocA-like_OxRdtase_N"/>
</dbReference>
<dbReference type="InterPro" id="IPR051317">
    <property type="entry name" value="Gfo/Idh/MocA_oxidoreduct"/>
</dbReference>
<dbReference type="KEGG" id="yrh:AABB31_21695"/>
<evidence type="ECO:0000259" key="2">
    <source>
        <dbReference type="Pfam" id="PF22725"/>
    </source>
</evidence>
<dbReference type="SUPFAM" id="SSF51735">
    <property type="entry name" value="NAD(P)-binding Rossmann-fold domains"/>
    <property type="match status" value="1"/>
</dbReference>
<dbReference type="Pfam" id="PF22725">
    <property type="entry name" value="GFO_IDH_MocA_C3"/>
    <property type="match status" value="1"/>
</dbReference>
<dbReference type="InterPro" id="IPR055170">
    <property type="entry name" value="GFO_IDH_MocA-like_dom"/>
</dbReference>
<dbReference type="Pfam" id="PF01408">
    <property type="entry name" value="GFO_IDH_MocA"/>
    <property type="match status" value="1"/>
</dbReference>
<dbReference type="Gene3D" id="3.40.50.720">
    <property type="entry name" value="NAD(P)-binding Rossmann-like Domain"/>
    <property type="match status" value="1"/>
</dbReference>
<dbReference type="AlphaFoldDB" id="A0AAN0NIQ1"/>
<accession>A0AAN0NIQ1</accession>
<evidence type="ECO:0000313" key="4">
    <source>
        <dbReference type="Proteomes" id="UP001470809"/>
    </source>
</evidence>
<sequence length="348" mass="37957">MTLRVGCAGAGYFSQFHIGSWQRMSRAEIVGVCDFDRDKAAVTSAPAFRTVDEMLAKTRPDILDIILPPAGHAGAIRAGLAAGVGAIICQKPFCRDLKEAAEMVGLAASAGVPLIIHENFRFQPWFRAIKQELDSGSLGDVLQVTFRLRPGDGQGPRAYLDRQPSFQKMRRFLIHETGVHYIDVFRYLLGDASHVYADLRQINPAIAGEDAGYVIFDHPLGTKALLDGNRLADHSADNTRRTMGEGLIEGSKGTLTLAGDGAVTLRPFGTQTHRQLLGPDPHDGFGGDCTHALQLHVVSGLLDDTPLENLASDYLGVIQTEEAIYRSSETQRKVEVKAHGQRFLQTQK</sequence>
<dbReference type="InterPro" id="IPR036291">
    <property type="entry name" value="NAD(P)-bd_dom_sf"/>
</dbReference>
<dbReference type="RefSeq" id="WP_342076813.1">
    <property type="nucleotide sequence ID" value="NZ_CP151767.2"/>
</dbReference>
<dbReference type="Gene3D" id="3.30.360.10">
    <property type="entry name" value="Dihydrodipicolinate Reductase, domain 2"/>
    <property type="match status" value="1"/>
</dbReference>
<protein>
    <submittedName>
        <fullName evidence="3">Gfo/Idh/MocA family protein</fullName>
    </submittedName>
</protein>
<reference evidence="4" key="1">
    <citation type="submission" date="2024-04" db="EMBL/GenBank/DDBJ databases">
        <title>Phylogenomic analyses of a clade within the roseobacter group suggest taxonomic reassignments of species of the genera Aestuariivita, Citreicella, Loktanella, Nautella, Pelagibaca, Ruegeria, Thalassobius, Thiobacimonas and Tropicibacter, and the proposal o.</title>
        <authorList>
            <person name="Jeon C.O."/>
        </authorList>
    </citation>
    <scope>NUCLEOTIDE SEQUENCE [LARGE SCALE GENOMIC DNA]</scope>
    <source>
        <strain evidence="4">SS1-5</strain>
    </source>
</reference>
<dbReference type="GO" id="GO:0000166">
    <property type="term" value="F:nucleotide binding"/>
    <property type="evidence" value="ECO:0007669"/>
    <property type="project" value="InterPro"/>
</dbReference>
<dbReference type="PANTHER" id="PTHR43708:SF8">
    <property type="entry name" value="OXIDOREDUCTASE"/>
    <property type="match status" value="1"/>
</dbReference>
<proteinExistence type="predicted"/>
<dbReference type="Proteomes" id="UP001470809">
    <property type="component" value="Chromosome"/>
</dbReference>
<dbReference type="EMBL" id="CP151767">
    <property type="protein sequence ID" value="WZU67502.1"/>
    <property type="molecule type" value="Genomic_DNA"/>
</dbReference>
<dbReference type="SUPFAM" id="SSF55347">
    <property type="entry name" value="Glyceraldehyde-3-phosphate dehydrogenase-like, C-terminal domain"/>
    <property type="match status" value="1"/>
</dbReference>
<gene>
    <name evidence="3" type="ORF">AABB31_21695</name>
</gene>
<feature type="domain" description="Gfo/Idh/MocA-like oxidoreductase N-terminal" evidence="1">
    <location>
        <begin position="3"/>
        <end position="115"/>
    </location>
</feature>
<reference evidence="3 4" key="2">
    <citation type="submission" date="2024-08" db="EMBL/GenBank/DDBJ databases">
        <title>Phylogenomic analyses of a clade within the roseobacter group suggest taxonomic reassignments of species of the genera Aestuariivita, Citreicella, Loktanella, Nautella, Pelagibaca, Ruegeria, Thalassobius, Thiobacimonas and Tropicibacter, and the proposal o.</title>
        <authorList>
            <person name="Jeon C.O."/>
        </authorList>
    </citation>
    <scope>NUCLEOTIDE SEQUENCE [LARGE SCALE GENOMIC DNA]</scope>
    <source>
        <strain evidence="3 4">SS1-5</strain>
    </source>
</reference>
<keyword evidence="4" id="KW-1185">Reference proteome</keyword>
<feature type="domain" description="GFO/IDH/MocA-like oxidoreductase" evidence="2">
    <location>
        <begin position="126"/>
        <end position="254"/>
    </location>
</feature>
<dbReference type="PANTHER" id="PTHR43708">
    <property type="entry name" value="CONSERVED EXPRESSED OXIDOREDUCTASE (EUROFUNG)"/>
    <property type="match status" value="1"/>
</dbReference>
<name>A0AAN0NIQ1_9RHOB</name>
<evidence type="ECO:0000259" key="1">
    <source>
        <dbReference type="Pfam" id="PF01408"/>
    </source>
</evidence>
<evidence type="ECO:0000313" key="3">
    <source>
        <dbReference type="EMBL" id="WZU67502.1"/>
    </source>
</evidence>
<organism evidence="3 4">
    <name type="scientific">Yoonia rhodophyticola</name>
    <dbReference type="NCBI Taxonomy" id="3137370"/>
    <lineage>
        <taxon>Bacteria</taxon>
        <taxon>Pseudomonadati</taxon>
        <taxon>Pseudomonadota</taxon>
        <taxon>Alphaproteobacteria</taxon>
        <taxon>Rhodobacterales</taxon>
        <taxon>Paracoccaceae</taxon>
        <taxon>Yoonia</taxon>
    </lineage>
</organism>